<evidence type="ECO:0000256" key="7">
    <source>
        <dbReference type="ARBA" id="ARBA00022741"/>
    </source>
</evidence>
<evidence type="ECO:0000256" key="2">
    <source>
        <dbReference type="ARBA" id="ARBA00008226"/>
    </source>
</evidence>
<protein>
    <recommendedName>
        <fullName evidence="13">Lysine--tRNA ligase</fullName>
        <ecNumber evidence="13">6.1.1.6</ecNumber>
    </recommendedName>
    <alternativeName>
        <fullName evidence="13">Lysyl-tRNA synthetase</fullName>
        <shortName evidence="13">LysRS</shortName>
    </alternativeName>
</protein>
<dbReference type="STRING" id="1246637.MTBBW1_1000006"/>
<dbReference type="InterPro" id="IPR006195">
    <property type="entry name" value="aa-tRNA-synth_II"/>
</dbReference>
<keyword evidence="4 13" id="KW-0963">Cytoplasm</keyword>
<sequence>MTYTNKELKSKRKIFQMEESSVLLKARKEKMEELKKDGIPLYPNDFRVSNTVAELRELTENKPETLGENGTEFAVAGRMMAVNKFGKSSFIRFRDRTGQMQAYLQKALLGDDVYTLFKKLDIGDFVGLKGALFQTKTGEWTLLAKEFRLLSKAVRPLPEKYHGIKDPEKRYRQRYLDLVMNDEAREIFVKRSRIVSVMRRFFEEREFMEVETPMMQPLPGGAEATPFKTWHNALGMELFLRIAPELYLKRLVVGGFEKVFEINRNFRNEGVSTRHNPEFTMVEFYQAYADYEQLMDMTEEMFRTIAMEVNGSEKVDYQGEVIDFGKQWQRIPMIESLVAIGGVDPALLDRNLPGASEKLLKFAEEKGVKITKKERHGKILTKLFDSLVEPELIQPTFITGYPVEVSPLSRKSDVNPELTDRFELFIAGREIANGFSEINDPADQYDRFLQQASQRQDGDSEAHIMDAEYVEALEYGMPPTAGEGIGIDRLVMLLTNAPSIREVILFPHMKKVKVQRDMETDN</sequence>
<feature type="domain" description="Aminoacyl-transfer RNA synthetases class-II family profile" evidence="15">
    <location>
        <begin position="191"/>
        <end position="507"/>
    </location>
</feature>
<dbReference type="EC" id="6.1.1.6" evidence="13"/>
<dbReference type="NCBIfam" id="NF001756">
    <property type="entry name" value="PRK00484.1"/>
    <property type="match status" value="1"/>
</dbReference>
<dbReference type="CDD" id="cd04322">
    <property type="entry name" value="LysRS_N"/>
    <property type="match status" value="1"/>
</dbReference>
<evidence type="ECO:0000256" key="10">
    <source>
        <dbReference type="ARBA" id="ARBA00022917"/>
    </source>
</evidence>
<organism evidence="16 17">
    <name type="scientific">Desulfamplus magnetovallimortis</name>
    <dbReference type="NCBI Taxonomy" id="1246637"/>
    <lineage>
        <taxon>Bacteria</taxon>
        <taxon>Pseudomonadati</taxon>
        <taxon>Thermodesulfobacteriota</taxon>
        <taxon>Desulfobacteria</taxon>
        <taxon>Desulfobacterales</taxon>
        <taxon>Desulfobacteraceae</taxon>
        <taxon>Desulfamplus</taxon>
    </lineage>
</organism>
<dbReference type="PROSITE" id="PS50862">
    <property type="entry name" value="AA_TRNA_LIGASE_II"/>
    <property type="match status" value="1"/>
</dbReference>
<keyword evidence="11 13" id="KW-0030">Aminoacyl-tRNA synthetase</keyword>
<comment type="cofactor">
    <cofactor evidence="13 14">
        <name>Mg(2+)</name>
        <dbReference type="ChEBI" id="CHEBI:18420"/>
    </cofactor>
    <text evidence="13 14">Binds 3 Mg(2+) ions per subunit.</text>
</comment>
<evidence type="ECO:0000256" key="4">
    <source>
        <dbReference type="ARBA" id="ARBA00022490"/>
    </source>
</evidence>
<comment type="similarity">
    <text evidence="2 13">Belongs to the class-II aminoacyl-tRNA synthetase family.</text>
</comment>
<evidence type="ECO:0000256" key="9">
    <source>
        <dbReference type="ARBA" id="ARBA00022842"/>
    </source>
</evidence>
<dbReference type="FunFam" id="3.30.930.10:FF:000001">
    <property type="entry name" value="Lysine--tRNA ligase"/>
    <property type="match status" value="1"/>
</dbReference>
<dbReference type="InterPro" id="IPR004365">
    <property type="entry name" value="NA-bd_OB_tRNA"/>
</dbReference>
<reference evidence="16 17" key="1">
    <citation type="submission" date="2017-03" db="EMBL/GenBank/DDBJ databases">
        <authorList>
            <person name="Afonso C.L."/>
            <person name="Miller P.J."/>
            <person name="Scott M.A."/>
            <person name="Spackman E."/>
            <person name="Goraichik I."/>
            <person name="Dimitrov K.M."/>
            <person name="Suarez D.L."/>
            <person name="Swayne D.E."/>
        </authorList>
    </citation>
    <scope>NUCLEOTIDE SEQUENCE [LARGE SCALE GENOMIC DNA]</scope>
    <source>
        <strain evidence="16">PRJEB14757</strain>
    </source>
</reference>
<dbReference type="GO" id="GO:0006430">
    <property type="term" value="P:lysyl-tRNA aminoacylation"/>
    <property type="evidence" value="ECO:0007669"/>
    <property type="project" value="UniProtKB-UniRule"/>
</dbReference>
<evidence type="ECO:0000256" key="12">
    <source>
        <dbReference type="ARBA" id="ARBA00048573"/>
    </source>
</evidence>
<dbReference type="EMBL" id="FWEV01000003">
    <property type="protein sequence ID" value="SLM27449.1"/>
    <property type="molecule type" value="Genomic_DNA"/>
</dbReference>
<evidence type="ECO:0000313" key="17">
    <source>
        <dbReference type="Proteomes" id="UP000191931"/>
    </source>
</evidence>
<evidence type="ECO:0000259" key="15">
    <source>
        <dbReference type="PROSITE" id="PS50862"/>
    </source>
</evidence>
<feature type="binding site" evidence="13">
    <location>
        <position position="430"/>
    </location>
    <ligand>
        <name>Mg(2+)</name>
        <dbReference type="ChEBI" id="CHEBI:18420"/>
        <label>2</label>
    </ligand>
</feature>
<dbReference type="Gene3D" id="3.30.930.10">
    <property type="entry name" value="Bira Bifunctional Protein, Domain 2"/>
    <property type="match status" value="1"/>
</dbReference>
<evidence type="ECO:0000256" key="14">
    <source>
        <dbReference type="RuleBase" id="RU000336"/>
    </source>
</evidence>
<dbReference type="GO" id="GO:0005829">
    <property type="term" value="C:cytosol"/>
    <property type="evidence" value="ECO:0007669"/>
    <property type="project" value="TreeGrafter"/>
</dbReference>
<dbReference type="PRINTS" id="PR00982">
    <property type="entry name" value="TRNASYNTHLYS"/>
</dbReference>
<dbReference type="GO" id="GO:0000287">
    <property type="term" value="F:magnesium ion binding"/>
    <property type="evidence" value="ECO:0007669"/>
    <property type="project" value="UniProtKB-UniRule"/>
</dbReference>
<evidence type="ECO:0000256" key="11">
    <source>
        <dbReference type="ARBA" id="ARBA00023146"/>
    </source>
</evidence>
<keyword evidence="5 13" id="KW-0436">Ligase</keyword>
<evidence type="ECO:0000256" key="3">
    <source>
        <dbReference type="ARBA" id="ARBA00011738"/>
    </source>
</evidence>
<evidence type="ECO:0000313" key="16">
    <source>
        <dbReference type="EMBL" id="SLM27449.1"/>
    </source>
</evidence>
<evidence type="ECO:0000256" key="8">
    <source>
        <dbReference type="ARBA" id="ARBA00022840"/>
    </source>
</evidence>
<dbReference type="Pfam" id="PF00152">
    <property type="entry name" value="tRNA-synt_2"/>
    <property type="match status" value="1"/>
</dbReference>
<dbReference type="SUPFAM" id="SSF55681">
    <property type="entry name" value="Class II aaRS and biotin synthetases"/>
    <property type="match status" value="1"/>
</dbReference>
<dbReference type="PANTHER" id="PTHR42918:SF15">
    <property type="entry name" value="LYSINE--TRNA LIGASE, CHLOROPLASTIC_MITOCHONDRIAL"/>
    <property type="match status" value="1"/>
</dbReference>
<keyword evidence="6 13" id="KW-0479">Metal-binding</keyword>
<dbReference type="GO" id="GO:0042803">
    <property type="term" value="F:protein homodimerization activity"/>
    <property type="evidence" value="ECO:0007669"/>
    <property type="project" value="UniProtKB-ARBA"/>
</dbReference>
<comment type="subunit">
    <text evidence="3 13">Homodimer.</text>
</comment>
<accession>A0A1W1H4P9</accession>
<evidence type="ECO:0000256" key="13">
    <source>
        <dbReference type="HAMAP-Rule" id="MF_00252"/>
    </source>
</evidence>
<feature type="binding site" evidence="13">
    <location>
        <position position="430"/>
    </location>
    <ligand>
        <name>Mg(2+)</name>
        <dbReference type="ChEBI" id="CHEBI:18420"/>
        <label>1</label>
    </ligand>
</feature>
<evidence type="ECO:0000256" key="5">
    <source>
        <dbReference type="ARBA" id="ARBA00022598"/>
    </source>
</evidence>
<keyword evidence="17" id="KW-1185">Reference proteome</keyword>
<dbReference type="InterPro" id="IPR002313">
    <property type="entry name" value="Lys-tRNA-ligase_II"/>
</dbReference>
<keyword evidence="8 13" id="KW-0067">ATP-binding</keyword>
<dbReference type="InterPro" id="IPR004364">
    <property type="entry name" value="Aa-tRNA-synt_II"/>
</dbReference>
<gene>
    <name evidence="16" type="primary">lysU</name>
    <name evidence="13" type="synonym">lysS</name>
    <name evidence="16" type="ORF">MTBBW1_1000006</name>
</gene>
<dbReference type="SUPFAM" id="SSF50249">
    <property type="entry name" value="Nucleic acid-binding proteins"/>
    <property type="match status" value="1"/>
</dbReference>
<evidence type="ECO:0000256" key="6">
    <source>
        <dbReference type="ARBA" id="ARBA00022723"/>
    </source>
</evidence>
<evidence type="ECO:0000256" key="1">
    <source>
        <dbReference type="ARBA" id="ARBA00004496"/>
    </source>
</evidence>
<dbReference type="FunFam" id="2.40.50.140:FF:000024">
    <property type="entry name" value="Lysine--tRNA ligase"/>
    <property type="match status" value="1"/>
</dbReference>
<dbReference type="InterPro" id="IPR044136">
    <property type="entry name" value="Lys-tRNA-ligase_II_N"/>
</dbReference>
<dbReference type="InterPro" id="IPR018149">
    <property type="entry name" value="Lys-tRNA-synth_II_C"/>
</dbReference>
<dbReference type="GO" id="GO:0005524">
    <property type="term" value="F:ATP binding"/>
    <property type="evidence" value="ECO:0007669"/>
    <property type="project" value="UniProtKB-UniRule"/>
</dbReference>
<proteinExistence type="inferred from homology"/>
<feature type="binding site" evidence="13">
    <location>
        <position position="423"/>
    </location>
    <ligand>
        <name>Mg(2+)</name>
        <dbReference type="ChEBI" id="CHEBI:18420"/>
        <label>1</label>
    </ligand>
</feature>
<keyword evidence="7 13" id="KW-0547">Nucleotide-binding</keyword>
<dbReference type="InterPro" id="IPR012340">
    <property type="entry name" value="NA-bd_OB-fold"/>
</dbReference>
<dbReference type="GO" id="GO:0000049">
    <property type="term" value="F:tRNA binding"/>
    <property type="evidence" value="ECO:0007669"/>
    <property type="project" value="TreeGrafter"/>
</dbReference>
<dbReference type="CDD" id="cd00775">
    <property type="entry name" value="LysRS_core"/>
    <property type="match status" value="1"/>
</dbReference>
<dbReference type="GO" id="GO:0004824">
    <property type="term" value="F:lysine-tRNA ligase activity"/>
    <property type="evidence" value="ECO:0007669"/>
    <property type="project" value="UniProtKB-UniRule"/>
</dbReference>
<keyword evidence="9 13" id="KW-0460">Magnesium</keyword>
<dbReference type="AlphaFoldDB" id="A0A1W1H4P9"/>
<comment type="subcellular location">
    <subcellularLocation>
        <location evidence="1 13">Cytoplasm</location>
    </subcellularLocation>
</comment>
<dbReference type="PANTHER" id="PTHR42918">
    <property type="entry name" value="LYSYL-TRNA SYNTHETASE"/>
    <property type="match status" value="1"/>
</dbReference>
<dbReference type="InterPro" id="IPR045864">
    <property type="entry name" value="aa-tRNA-synth_II/BPL/LPL"/>
</dbReference>
<dbReference type="Proteomes" id="UP000191931">
    <property type="component" value="Unassembled WGS sequence"/>
</dbReference>
<name>A0A1W1H4P9_9BACT</name>
<dbReference type="Gene3D" id="2.40.50.140">
    <property type="entry name" value="Nucleic acid-binding proteins"/>
    <property type="match status" value="1"/>
</dbReference>
<dbReference type="NCBIfam" id="TIGR00499">
    <property type="entry name" value="lysS_bact"/>
    <property type="match status" value="1"/>
</dbReference>
<keyword evidence="10 13" id="KW-0648">Protein biosynthesis</keyword>
<dbReference type="HAMAP" id="MF_00252">
    <property type="entry name" value="Lys_tRNA_synth_class2"/>
    <property type="match status" value="1"/>
</dbReference>
<dbReference type="Pfam" id="PF01336">
    <property type="entry name" value="tRNA_anti-codon"/>
    <property type="match status" value="1"/>
</dbReference>
<comment type="catalytic activity">
    <reaction evidence="12 13 14">
        <text>tRNA(Lys) + L-lysine + ATP = L-lysyl-tRNA(Lys) + AMP + diphosphate</text>
        <dbReference type="Rhea" id="RHEA:20792"/>
        <dbReference type="Rhea" id="RHEA-COMP:9696"/>
        <dbReference type="Rhea" id="RHEA-COMP:9697"/>
        <dbReference type="ChEBI" id="CHEBI:30616"/>
        <dbReference type="ChEBI" id="CHEBI:32551"/>
        <dbReference type="ChEBI" id="CHEBI:33019"/>
        <dbReference type="ChEBI" id="CHEBI:78442"/>
        <dbReference type="ChEBI" id="CHEBI:78529"/>
        <dbReference type="ChEBI" id="CHEBI:456215"/>
        <dbReference type="EC" id="6.1.1.6"/>
    </reaction>
</comment>